<evidence type="ECO:0000256" key="1">
    <source>
        <dbReference type="ARBA" id="ARBA00022741"/>
    </source>
</evidence>
<feature type="domain" description="Serine-threonine/tyrosine-protein kinase catalytic" evidence="3">
    <location>
        <begin position="57"/>
        <end position="120"/>
    </location>
</feature>
<dbReference type="Pfam" id="PF07714">
    <property type="entry name" value="PK_Tyr_Ser-Thr"/>
    <property type="match status" value="1"/>
</dbReference>
<dbReference type="PANTHER" id="PTHR11920:SF335">
    <property type="entry name" value="GUANYLATE CYCLASE"/>
    <property type="match status" value="1"/>
</dbReference>
<reference evidence="5" key="1">
    <citation type="submission" date="2025-08" db="UniProtKB">
        <authorList>
            <consortium name="RefSeq"/>
        </authorList>
    </citation>
    <scope>IDENTIFICATION</scope>
</reference>
<proteinExistence type="predicted"/>
<dbReference type="InterPro" id="IPR011009">
    <property type="entry name" value="Kinase-like_dom_sf"/>
</dbReference>
<keyword evidence="4" id="KW-1185">Reference proteome</keyword>
<dbReference type="InterPro" id="IPR050401">
    <property type="entry name" value="Cyclic_nucleotide_synthase"/>
</dbReference>
<evidence type="ECO:0000259" key="3">
    <source>
        <dbReference type="Pfam" id="PF07714"/>
    </source>
</evidence>
<evidence type="ECO:0000313" key="5">
    <source>
        <dbReference type="RefSeq" id="XP_014677270.1"/>
    </source>
</evidence>
<dbReference type="Proteomes" id="UP000695022">
    <property type="component" value="Unplaced"/>
</dbReference>
<dbReference type="SUPFAM" id="SSF56112">
    <property type="entry name" value="Protein kinase-like (PK-like)"/>
    <property type="match status" value="1"/>
</dbReference>
<accession>A0ABM1EYJ9</accession>
<dbReference type="InterPro" id="IPR001245">
    <property type="entry name" value="Ser-Thr/Tyr_kinase_cat_dom"/>
</dbReference>
<protein>
    <submittedName>
        <fullName evidence="5">Guanylate cyclase 2G-like</fullName>
    </submittedName>
</protein>
<organism evidence="4 5">
    <name type="scientific">Priapulus caudatus</name>
    <name type="common">Priapulid worm</name>
    <dbReference type="NCBI Taxonomy" id="37621"/>
    <lineage>
        <taxon>Eukaryota</taxon>
        <taxon>Metazoa</taxon>
        <taxon>Ecdysozoa</taxon>
        <taxon>Scalidophora</taxon>
        <taxon>Priapulida</taxon>
        <taxon>Priapulimorpha</taxon>
        <taxon>Priapulimorphida</taxon>
        <taxon>Priapulidae</taxon>
        <taxon>Priapulus</taxon>
    </lineage>
</organism>
<dbReference type="PANTHER" id="PTHR11920">
    <property type="entry name" value="GUANYLYL CYCLASE"/>
    <property type="match status" value="1"/>
</dbReference>
<dbReference type="GeneID" id="106817137"/>
<dbReference type="RefSeq" id="XP_014677270.1">
    <property type="nucleotide sequence ID" value="XM_014821784.1"/>
</dbReference>
<evidence type="ECO:0000256" key="2">
    <source>
        <dbReference type="ARBA" id="ARBA00023239"/>
    </source>
</evidence>
<keyword evidence="1" id="KW-0547">Nucleotide-binding</keyword>
<evidence type="ECO:0000313" key="4">
    <source>
        <dbReference type="Proteomes" id="UP000695022"/>
    </source>
</evidence>
<sequence length="122" mass="13962">MWWKVMWADITLQNTRRVYSVSLLSFSAMNSQRSDETLASRAGTNKPQQFATFAVYKARQVVIKRLGVKQLVIKKSLLVELNELRQLQHDNINRIVGIVTDEQLSDAAILTDYCQKGSLQYA</sequence>
<name>A0ABM1EYJ9_PRICU</name>
<gene>
    <name evidence="5" type="primary">LOC106817137</name>
</gene>
<keyword evidence="2" id="KW-0456">Lyase</keyword>
<dbReference type="Gene3D" id="1.10.510.10">
    <property type="entry name" value="Transferase(Phosphotransferase) domain 1"/>
    <property type="match status" value="1"/>
</dbReference>